<name>I1CZW1_9PSEU</name>
<feature type="signal peptide" evidence="2">
    <location>
        <begin position="1"/>
        <end position="21"/>
    </location>
</feature>
<protein>
    <recommendedName>
        <fullName evidence="3">DUF305 domain-containing protein</fullName>
    </recommendedName>
</protein>
<dbReference type="OrthoDB" id="26872at2"/>
<gene>
    <name evidence="4" type="ORF">SacglDRAFT_01307</name>
</gene>
<evidence type="ECO:0000256" key="2">
    <source>
        <dbReference type="SAM" id="SignalP"/>
    </source>
</evidence>
<evidence type="ECO:0000256" key="1">
    <source>
        <dbReference type="SAM" id="MobiDB-lite"/>
    </source>
</evidence>
<dbReference type="InterPro" id="IPR012347">
    <property type="entry name" value="Ferritin-like"/>
</dbReference>
<dbReference type="EMBL" id="CM001484">
    <property type="protein sequence ID" value="EIE98235.1"/>
    <property type="molecule type" value="Genomic_DNA"/>
</dbReference>
<keyword evidence="2" id="KW-0732">Signal</keyword>
<dbReference type="PANTHER" id="PTHR36933">
    <property type="entry name" value="SLL0788 PROTEIN"/>
    <property type="match status" value="1"/>
</dbReference>
<dbReference type="RefSeq" id="WP_005462771.1">
    <property type="nucleotide sequence ID" value="NZ_CM001484.1"/>
</dbReference>
<evidence type="ECO:0000313" key="5">
    <source>
        <dbReference type="Proteomes" id="UP000005087"/>
    </source>
</evidence>
<feature type="chain" id="PRO_5039557914" description="DUF305 domain-containing protein" evidence="2">
    <location>
        <begin position="22"/>
        <end position="211"/>
    </location>
</feature>
<dbReference type="Proteomes" id="UP000005087">
    <property type="component" value="Chromosome"/>
</dbReference>
<dbReference type="InterPro" id="IPR005183">
    <property type="entry name" value="DUF305_CopM-like"/>
</dbReference>
<feature type="domain" description="DUF305" evidence="3">
    <location>
        <begin position="64"/>
        <end position="209"/>
    </location>
</feature>
<keyword evidence="5" id="KW-1185">Reference proteome</keyword>
<dbReference type="Gene3D" id="1.20.1260.10">
    <property type="match status" value="1"/>
</dbReference>
<reference evidence="5" key="2">
    <citation type="submission" date="2012-01" db="EMBL/GenBank/DDBJ databases">
        <title>Noncontiguous Finished sequence of chromosome of Saccharomonospora glauca K62.</title>
        <authorList>
            <consortium name="US DOE Joint Genome Institute"/>
            <person name="Lucas S."/>
            <person name="Han J."/>
            <person name="Lapidus A."/>
            <person name="Cheng J.-F."/>
            <person name="Goodwin L."/>
            <person name="Pitluck S."/>
            <person name="Peters L."/>
            <person name="Mikhailova N."/>
            <person name="Held B."/>
            <person name="Detter J.C."/>
            <person name="Han C."/>
            <person name="Tapia R."/>
            <person name="Land M."/>
            <person name="Hauser L."/>
            <person name="Kyrpides N."/>
            <person name="Ivanova N."/>
            <person name="Pagani I."/>
            <person name="Brambilla E.-M."/>
            <person name="Klenk H.-P."/>
            <person name="Woyke T."/>
        </authorList>
    </citation>
    <scope>NUCLEOTIDE SEQUENCE [LARGE SCALE GENOMIC DNA]</scope>
    <source>
        <strain evidence="5">K62</strain>
    </source>
</reference>
<dbReference type="PROSITE" id="PS51257">
    <property type="entry name" value="PROKAR_LIPOPROTEIN"/>
    <property type="match status" value="1"/>
</dbReference>
<dbReference type="AlphaFoldDB" id="I1CZW1"/>
<dbReference type="PANTHER" id="PTHR36933:SF1">
    <property type="entry name" value="SLL0788 PROTEIN"/>
    <property type="match status" value="1"/>
</dbReference>
<evidence type="ECO:0000313" key="4">
    <source>
        <dbReference type="EMBL" id="EIE98235.1"/>
    </source>
</evidence>
<dbReference type="eggNOG" id="COG3544">
    <property type="taxonomic scope" value="Bacteria"/>
</dbReference>
<dbReference type="STRING" id="928724.SacglDRAFT_01307"/>
<reference evidence="4 5" key="1">
    <citation type="submission" date="2011-09" db="EMBL/GenBank/DDBJ databases">
        <authorList>
            <consortium name="US DOE Joint Genome Institute (JGI-PGF)"/>
            <person name="Lucas S."/>
            <person name="Han J."/>
            <person name="Lapidus A."/>
            <person name="Cheng J.-F."/>
            <person name="Goodwin L."/>
            <person name="Pitluck S."/>
            <person name="Peters L."/>
            <person name="Land M.L."/>
            <person name="Hauser L."/>
            <person name="Brambilla E."/>
            <person name="Klenk H.-P."/>
            <person name="Woyke T.J."/>
        </authorList>
    </citation>
    <scope>NUCLEOTIDE SEQUENCE [LARGE SCALE GENOMIC DNA]</scope>
    <source>
        <strain evidence="4 5">K62</strain>
    </source>
</reference>
<feature type="region of interest" description="Disordered" evidence="1">
    <location>
        <begin position="20"/>
        <end position="40"/>
    </location>
</feature>
<dbReference type="HOGENOM" id="CLU_074343_1_0_11"/>
<organism evidence="4 5">
    <name type="scientific">Saccharomonospora glauca K62</name>
    <dbReference type="NCBI Taxonomy" id="928724"/>
    <lineage>
        <taxon>Bacteria</taxon>
        <taxon>Bacillati</taxon>
        <taxon>Actinomycetota</taxon>
        <taxon>Actinomycetes</taxon>
        <taxon>Pseudonocardiales</taxon>
        <taxon>Pseudonocardiaceae</taxon>
        <taxon>Saccharomonospora</taxon>
    </lineage>
</organism>
<sequence length="211" mass="23100">MRGSLRVCLAAILILGAGCTAEPEPSEQGSPDVIVPRGPGEAADVIPGDRAAEHPREVPVSDADIDYMRMMIPHHEQALVMTDLVADRAESERVKTIAERIAVAQEGEIEMMRSWLAEYAPDADAHDHGGHAGHVDMPGMATAEQLDELRTATGEEFDRLFCELMITHHEGALTMAEDYLPKGIEPRALEMAQEVVTTQTAEIEHLRDMMP</sequence>
<proteinExistence type="predicted"/>
<accession>I1CZW1</accession>
<evidence type="ECO:0000259" key="3">
    <source>
        <dbReference type="Pfam" id="PF03713"/>
    </source>
</evidence>
<dbReference type="Pfam" id="PF03713">
    <property type="entry name" value="DUF305"/>
    <property type="match status" value="1"/>
</dbReference>